<dbReference type="OrthoDB" id="155529at2"/>
<dbReference type="RefSeq" id="WP_142042118.1">
    <property type="nucleotide sequence ID" value="NZ_JBHTGS010000001.1"/>
</dbReference>
<keyword evidence="3" id="KW-0255">Endonuclease</keyword>
<organism evidence="3 4">
    <name type="scientific">Stackebrandtia endophytica</name>
    <dbReference type="NCBI Taxonomy" id="1496996"/>
    <lineage>
        <taxon>Bacteria</taxon>
        <taxon>Bacillati</taxon>
        <taxon>Actinomycetota</taxon>
        <taxon>Actinomycetes</taxon>
        <taxon>Glycomycetales</taxon>
        <taxon>Glycomycetaceae</taxon>
        <taxon>Stackebrandtia</taxon>
    </lineage>
</organism>
<dbReference type="GO" id="GO:0004527">
    <property type="term" value="F:exonuclease activity"/>
    <property type="evidence" value="ECO:0007669"/>
    <property type="project" value="UniProtKB-KW"/>
</dbReference>
<evidence type="ECO:0000313" key="3">
    <source>
        <dbReference type="EMBL" id="TQL78133.1"/>
    </source>
</evidence>
<dbReference type="Pfam" id="PF03372">
    <property type="entry name" value="Exo_endo_phos"/>
    <property type="match status" value="1"/>
</dbReference>
<gene>
    <name evidence="3" type="ORF">FB566_3710</name>
</gene>
<dbReference type="GO" id="GO:0006506">
    <property type="term" value="P:GPI anchor biosynthetic process"/>
    <property type="evidence" value="ECO:0007669"/>
    <property type="project" value="TreeGrafter"/>
</dbReference>
<feature type="domain" description="Endonuclease/exonuclease/phosphatase" evidence="2">
    <location>
        <begin position="393"/>
        <end position="605"/>
    </location>
</feature>
<feature type="transmembrane region" description="Helical" evidence="1">
    <location>
        <begin position="42"/>
        <end position="60"/>
    </location>
</feature>
<keyword evidence="1" id="KW-0472">Membrane</keyword>
<name>A0A543AZX1_9ACTN</name>
<reference evidence="3 4" key="1">
    <citation type="submission" date="2019-06" db="EMBL/GenBank/DDBJ databases">
        <title>Sequencing the genomes of 1000 actinobacteria strains.</title>
        <authorList>
            <person name="Klenk H.-P."/>
        </authorList>
    </citation>
    <scope>NUCLEOTIDE SEQUENCE [LARGE SCALE GENOMIC DNA]</scope>
    <source>
        <strain evidence="3 4">DSM 45928</strain>
    </source>
</reference>
<dbReference type="InParanoid" id="A0A543AZX1"/>
<feature type="transmembrane region" description="Helical" evidence="1">
    <location>
        <begin position="150"/>
        <end position="167"/>
    </location>
</feature>
<keyword evidence="3" id="KW-0269">Exonuclease</keyword>
<keyword evidence="1" id="KW-0812">Transmembrane</keyword>
<feature type="transmembrane region" description="Helical" evidence="1">
    <location>
        <begin position="67"/>
        <end position="85"/>
    </location>
</feature>
<feature type="transmembrane region" description="Helical" evidence="1">
    <location>
        <begin position="209"/>
        <end position="226"/>
    </location>
</feature>
<dbReference type="PANTHER" id="PTHR14859">
    <property type="entry name" value="CALCOFLUOR WHITE HYPERSENSITIVE PROTEIN PRECURSOR"/>
    <property type="match status" value="1"/>
</dbReference>
<feature type="transmembrane region" description="Helical" evidence="1">
    <location>
        <begin position="91"/>
        <end position="112"/>
    </location>
</feature>
<dbReference type="Proteomes" id="UP000317043">
    <property type="component" value="Unassembled WGS sequence"/>
</dbReference>
<protein>
    <submittedName>
        <fullName evidence="3">Endonuclease/exonuclease/phosphatase family metal-dependent hydrolase</fullName>
    </submittedName>
</protein>
<comment type="caution">
    <text evidence="3">The sequence shown here is derived from an EMBL/GenBank/DDBJ whole genome shotgun (WGS) entry which is preliminary data.</text>
</comment>
<dbReference type="PANTHER" id="PTHR14859:SF1">
    <property type="entry name" value="PGAP2-INTERACTING PROTEIN"/>
    <property type="match status" value="1"/>
</dbReference>
<dbReference type="Gene3D" id="3.60.10.10">
    <property type="entry name" value="Endonuclease/exonuclease/phosphatase"/>
    <property type="match status" value="1"/>
</dbReference>
<dbReference type="GO" id="GO:0016020">
    <property type="term" value="C:membrane"/>
    <property type="evidence" value="ECO:0007669"/>
    <property type="project" value="GOC"/>
</dbReference>
<keyword evidence="3" id="KW-0540">Nuclease</keyword>
<dbReference type="InterPro" id="IPR051916">
    <property type="entry name" value="GPI-anchor_lipid_remodeler"/>
</dbReference>
<feature type="transmembrane region" description="Helical" evidence="1">
    <location>
        <begin position="119"/>
        <end position="138"/>
    </location>
</feature>
<dbReference type="EMBL" id="VFOW01000001">
    <property type="protein sequence ID" value="TQL78133.1"/>
    <property type="molecule type" value="Genomic_DNA"/>
</dbReference>
<evidence type="ECO:0000259" key="2">
    <source>
        <dbReference type="Pfam" id="PF03372"/>
    </source>
</evidence>
<keyword evidence="4" id="KW-1185">Reference proteome</keyword>
<evidence type="ECO:0000313" key="4">
    <source>
        <dbReference type="Proteomes" id="UP000317043"/>
    </source>
</evidence>
<dbReference type="InterPro" id="IPR036691">
    <property type="entry name" value="Endo/exonu/phosph_ase_sf"/>
</dbReference>
<feature type="transmembrane region" description="Helical" evidence="1">
    <location>
        <begin position="354"/>
        <end position="375"/>
    </location>
</feature>
<dbReference type="GO" id="GO:0004519">
    <property type="term" value="F:endonuclease activity"/>
    <property type="evidence" value="ECO:0007669"/>
    <property type="project" value="UniProtKB-KW"/>
</dbReference>
<feature type="transmembrane region" description="Helical" evidence="1">
    <location>
        <begin position="7"/>
        <end position="30"/>
    </location>
</feature>
<feature type="transmembrane region" description="Helical" evidence="1">
    <location>
        <begin position="330"/>
        <end position="347"/>
    </location>
</feature>
<keyword evidence="3" id="KW-0378">Hydrolase</keyword>
<dbReference type="InterPro" id="IPR005135">
    <property type="entry name" value="Endo/exonuclease/phosphatase"/>
</dbReference>
<feature type="transmembrane region" description="Helical" evidence="1">
    <location>
        <begin position="233"/>
        <end position="252"/>
    </location>
</feature>
<evidence type="ECO:0000256" key="1">
    <source>
        <dbReference type="SAM" id="Phobius"/>
    </source>
</evidence>
<sequence length="614" mass="65844">MKSRWRWDIALGVIVLSDVLRVFLPSLITLFGQAGGTPPEYMGLYALAWFAAPMLVIPLTRLVAARTIMITGAVVLIAARILLQVSTGGDLQLYTASIGTAAGLVWLIAASIHSTDTAALTRGFLIGLGLTTIVQAALDGIDLVWRGPIPALPLLLIELGAFAYALTRHPIATEPVGSGRPLLLWGPALLLWGMYLGNPAHISRDQGRWATVALVALVALWILLLARAPVVGRVPRVVAGLALIGAAIYFVVEGLDTATGPVIVAVTLVALAALAVLASDDDTATVTPTPRTGRRRGWTTATSMLALLILTFAYYAAFDLYYPNWWVPPVTASLIAVVAILGAPAATRIRPPRVTVPAVGFVTIAVVAAGIAPLWQAASPSFSPPQDGLRVAAYNIRMGFDLDGRLALDRQADILAAQRPHVIALSEVDRGWFLNGGHDDLRRLAERLDMEFLWAPVDGNHWGDALLTNLPVQRVERHRLVPGGPTGAGALEVELRWQEQPVTVISTHLQPPTDWQPLDQAEQLADIVREAAERTPVVVAGDLNLEPDSPPWDVLLAAGLVDPVAADRPFPSIPGDSPQQIDHILVTEEFTVVDAVNPDVPHSDHRPIAMTLRW</sequence>
<dbReference type="SUPFAM" id="SSF56219">
    <property type="entry name" value="DNase I-like"/>
    <property type="match status" value="1"/>
</dbReference>
<feature type="transmembrane region" description="Helical" evidence="1">
    <location>
        <begin position="298"/>
        <end position="318"/>
    </location>
</feature>
<keyword evidence="1" id="KW-1133">Transmembrane helix</keyword>
<accession>A0A543AZX1</accession>
<proteinExistence type="predicted"/>
<feature type="transmembrane region" description="Helical" evidence="1">
    <location>
        <begin position="179"/>
        <end position="197"/>
    </location>
</feature>
<dbReference type="AlphaFoldDB" id="A0A543AZX1"/>
<feature type="transmembrane region" description="Helical" evidence="1">
    <location>
        <begin position="258"/>
        <end position="277"/>
    </location>
</feature>